<dbReference type="GO" id="GO:0005737">
    <property type="term" value="C:cytoplasm"/>
    <property type="evidence" value="ECO:0007669"/>
    <property type="project" value="UniProtKB-SubCell"/>
</dbReference>
<dbReference type="InterPro" id="IPR036217">
    <property type="entry name" value="MethylDNA_cys_MeTrfase_DNAb"/>
</dbReference>
<dbReference type="GO" id="GO:0032259">
    <property type="term" value="P:methylation"/>
    <property type="evidence" value="ECO:0007669"/>
    <property type="project" value="UniProtKB-KW"/>
</dbReference>
<dbReference type="InterPro" id="IPR008332">
    <property type="entry name" value="MethylG_MeTrfase_N"/>
</dbReference>
<reference evidence="13 14" key="1">
    <citation type="submission" date="2018-10" db="EMBL/GenBank/DDBJ databases">
        <title>Phylogenomics of Brevibacillus.</title>
        <authorList>
            <person name="Dunlap C."/>
        </authorList>
    </citation>
    <scope>NUCLEOTIDE SEQUENCE [LARGE SCALE GENOMIC DNA]</scope>
    <source>
        <strain evidence="13 14">NRRL NRS 1219</strain>
    </source>
</reference>
<evidence type="ECO:0000256" key="7">
    <source>
        <dbReference type="ARBA" id="ARBA00023204"/>
    </source>
</evidence>
<feature type="domain" description="Methylated-DNA-[protein]-cysteine S-methyltransferase DNA binding" evidence="10">
    <location>
        <begin position="89"/>
        <end position="168"/>
    </location>
</feature>
<dbReference type="EMBL" id="BJOD01000084">
    <property type="protein sequence ID" value="GED28627.1"/>
    <property type="molecule type" value="Genomic_DNA"/>
</dbReference>
<dbReference type="PANTHER" id="PTHR10815:SF5">
    <property type="entry name" value="METHYLATED-DNA--PROTEIN-CYSTEINE METHYLTRANSFERASE"/>
    <property type="match status" value="1"/>
</dbReference>
<evidence type="ECO:0000313" key="13">
    <source>
        <dbReference type="EMBL" id="RNB46200.1"/>
    </source>
</evidence>
<accession>A0A3M8A4W3</accession>
<dbReference type="Proteomes" id="UP000317180">
    <property type="component" value="Unassembled WGS sequence"/>
</dbReference>
<dbReference type="CDD" id="cd06445">
    <property type="entry name" value="ATase"/>
    <property type="match status" value="1"/>
</dbReference>
<comment type="catalytic activity">
    <reaction evidence="1 9">
        <text>a 4-O-methyl-thymidine in DNA + L-cysteinyl-[protein] = a thymidine in DNA + S-methyl-L-cysteinyl-[protein]</text>
        <dbReference type="Rhea" id="RHEA:53428"/>
        <dbReference type="Rhea" id="RHEA-COMP:10131"/>
        <dbReference type="Rhea" id="RHEA-COMP:10132"/>
        <dbReference type="Rhea" id="RHEA-COMP:13555"/>
        <dbReference type="Rhea" id="RHEA-COMP:13556"/>
        <dbReference type="ChEBI" id="CHEBI:29950"/>
        <dbReference type="ChEBI" id="CHEBI:82612"/>
        <dbReference type="ChEBI" id="CHEBI:137386"/>
        <dbReference type="ChEBI" id="CHEBI:137387"/>
        <dbReference type="EC" id="2.1.1.63"/>
    </reaction>
</comment>
<dbReference type="Pfam" id="PF02870">
    <property type="entry name" value="Methyltransf_1N"/>
    <property type="match status" value="1"/>
</dbReference>
<evidence type="ECO:0000256" key="3">
    <source>
        <dbReference type="ARBA" id="ARBA00022490"/>
    </source>
</evidence>
<dbReference type="Proteomes" id="UP000276178">
    <property type="component" value="Unassembled WGS sequence"/>
</dbReference>
<keyword evidence="15" id="KW-1185">Reference proteome</keyword>
<keyword evidence="4 9" id="KW-0489">Methyltransferase</keyword>
<dbReference type="RefSeq" id="WP_005835393.1">
    <property type="nucleotide sequence ID" value="NZ_BJOD01000084.1"/>
</dbReference>
<dbReference type="GO" id="GO:0006307">
    <property type="term" value="P:DNA alkylation repair"/>
    <property type="evidence" value="ECO:0007669"/>
    <property type="project" value="UniProtKB-UniRule"/>
</dbReference>
<dbReference type="HAMAP" id="MF_00772">
    <property type="entry name" value="OGT"/>
    <property type="match status" value="1"/>
</dbReference>
<evidence type="ECO:0000256" key="5">
    <source>
        <dbReference type="ARBA" id="ARBA00022679"/>
    </source>
</evidence>
<comment type="miscellaneous">
    <text evidence="9">This enzyme catalyzes only one turnover and therefore is not strictly catalytic. According to one definition, an enzyme is a biocatalyst that acts repeatedly and over many reaction cycles.</text>
</comment>
<evidence type="ECO:0000313" key="15">
    <source>
        <dbReference type="Proteomes" id="UP000317180"/>
    </source>
</evidence>
<reference evidence="12 15" key="2">
    <citation type="submission" date="2019-06" db="EMBL/GenBank/DDBJ databases">
        <title>Whole genome shotgun sequence of Brevibacillus agri NBRC 15538.</title>
        <authorList>
            <person name="Hosoyama A."/>
            <person name="Uohara A."/>
            <person name="Ohji S."/>
            <person name="Ichikawa N."/>
        </authorList>
    </citation>
    <scope>NUCLEOTIDE SEQUENCE [LARGE SCALE GENOMIC DNA]</scope>
    <source>
        <strain evidence="12 15">NBRC 15538</strain>
    </source>
</reference>
<dbReference type="EC" id="2.1.1.63" evidence="9"/>
<dbReference type="InterPro" id="IPR014048">
    <property type="entry name" value="MethylDNA_cys_MeTrfase_DNA-bd"/>
</dbReference>
<dbReference type="OrthoDB" id="9802228at2"/>
<comment type="catalytic activity">
    <reaction evidence="8 9">
        <text>a 6-O-methyl-2'-deoxyguanosine in DNA + L-cysteinyl-[protein] = S-methyl-L-cysteinyl-[protein] + a 2'-deoxyguanosine in DNA</text>
        <dbReference type="Rhea" id="RHEA:24000"/>
        <dbReference type="Rhea" id="RHEA-COMP:10131"/>
        <dbReference type="Rhea" id="RHEA-COMP:10132"/>
        <dbReference type="Rhea" id="RHEA-COMP:11367"/>
        <dbReference type="Rhea" id="RHEA-COMP:11368"/>
        <dbReference type="ChEBI" id="CHEBI:29950"/>
        <dbReference type="ChEBI" id="CHEBI:82612"/>
        <dbReference type="ChEBI" id="CHEBI:85445"/>
        <dbReference type="ChEBI" id="CHEBI:85448"/>
        <dbReference type="EC" id="2.1.1.63"/>
    </reaction>
</comment>
<protein>
    <recommendedName>
        <fullName evidence="9">Methylated-DNA--protein-cysteine methyltransferase</fullName>
        <ecNumber evidence="9">2.1.1.63</ecNumber>
    </recommendedName>
    <alternativeName>
        <fullName evidence="9">6-O-methylguanine-DNA methyltransferase</fullName>
        <shortName evidence="9">MGMT</shortName>
    </alternativeName>
    <alternativeName>
        <fullName evidence="9">O-6-methylguanine-DNA-alkyltransferase</fullName>
    </alternativeName>
</protein>
<evidence type="ECO:0000256" key="8">
    <source>
        <dbReference type="ARBA" id="ARBA00049348"/>
    </source>
</evidence>
<proteinExistence type="inferred from homology"/>
<keyword evidence="6 9" id="KW-0227">DNA damage</keyword>
<comment type="similarity">
    <text evidence="2 9">Belongs to the MGMT family.</text>
</comment>
<dbReference type="AlphaFoldDB" id="A0A3M8A4W3"/>
<dbReference type="PROSITE" id="PS00374">
    <property type="entry name" value="MGMT"/>
    <property type="match status" value="1"/>
</dbReference>
<dbReference type="InterPro" id="IPR036631">
    <property type="entry name" value="MGMT_N_sf"/>
</dbReference>
<dbReference type="Pfam" id="PF01035">
    <property type="entry name" value="DNA_binding_1"/>
    <property type="match status" value="1"/>
</dbReference>
<evidence type="ECO:0000256" key="6">
    <source>
        <dbReference type="ARBA" id="ARBA00022763"/>
    </source>
</evidence>
<dbReference type="SUPFAM" id="SSF53155">
    <property type="entry name" value="Methylated DNA-protein cysteine methyltransferase domain"/>
    <property type="match status" value="1"/>
</dbReference>
<dbReference type="Gene3D" id="3.30.160.70">
    <property type="entry name" value="Methylated DNA-protein cysteine methyltransferase domain"/>
    <property type="match status" value="1"/>
</dbReference>
<comment type="function">
    <text evidence="9">Involved in the cellular defense against the biological effects of O6-methylguanine (O6-MeG) and O4-methylthymine (O4-MeT) in DNA. Repairs the methylated nucleobase in DNA by stoichiometrically transferring the methyl group to a cysteine residue in the enzyme. This is a suicide reaction: the enzyme is irreversibly inactivated.</text>
</comment>
<evidence type="ECO:0000256" key="2">
    <source>
        <dbReference type="ARBA" id="ARBA00008711"/>
    </source>
</evidence>
<organism evidence="13 14">
    <name type="scientific">Brevibacillus agri</name>
    <dbReference type="NCBI Taxonomy" id="51101"/>
    <lineage>
        <taxon>Bacteria</taxon>
        <taxon>Bacillati</taxon>
        <taxon>Bacillota</taxon>
        <taxon>Bacilli</taxon>
        <taxon>Bacillales</taxon>
        <taxon>Paenibacillaceae</taxon>
        <taxon>Brevibacillus</taxon>
    </lineage>
</organism>
<evidence type="ECO:0000256" key="1">
    <source>
        <dbReference type="ARBA" id="ARBA00001286"/>
    </source>
</evidence>
<name>A0A3M8A4W3_9BACL</name>
<dbReference type="InterPro" id="IPR023546">
    <property type="entry name" value="MGMT"/>
</dbReference>
<evidence type="ECO:0000259" key="11">
    <source>
        <dbReference type="Pfam" id="PF02870"/>
    </source>
</evidence>
<comment type="subcellular location">
    <subcellularLocation>
        <location evidence="9">Cytoplasm</location>
    </subcellularLocation>
</comment>
<dbReference type="SUPFAM" id="SSF46767">
    <property type="entry name" value="Methylated DNA-protein cysteine methyltransferase, C-terminal domain"/>
    <property type="match status" value="1"/>
</dbReference>
<keyword evidence="5 9" id="KW-0808">Transferase</keyword>
<evidence type="ECO:0000313" key="12">
    <source>
        <dbReference type="EMBL" id="GED28627.1"/>
    </source>
</evidence>
<dbReference type="InterPro" id="IPR001497">
    <property type="entry name" value="MethylDNA_cys_MeTrfase_AS"/>
</dbReference>
<dbReference type="GeneID" id="82813221"/>
<evidence type="ECO:0000256" key="9">
    <source>
        <dbReference type="HAMAP-Rule" id="MF_00772"/>
    </source>
</evidence>
<keyword evidence="7 9" id="KW-0234">DNA repair</keyword>
<sequence>MAQEVGYTTMESPIGPLLLASTEEGLCYIDFANEEEGLPRLVRWCKKTLLGVTPEKNEAINEQAKLQLEQYFAGERTEFDVPTVLYGTPFQKTVWTELTNIPYGETRSYKDIAIAIGAAKAVRAIGGANNRNPIPVIIPCHRVVGSNGALVGYGGGLSIKEFLLSHEEGPLFAHATSNQAVR</sequence>
<keyword evidence="3 9" id="KW-0963">Cytoplasm</keyword>
<feature type="domain" description="Methylguanine DNA methyltransferase ribonuclease-like" evidence="11">
    <location>
        <begin position="7"/>
        <end position="83"/>
    </location>
</feature>
<dbReference type="PANTHER" id="PTHR10815">
    <property type="entry name" value="METHYLATED-DNA--PROTEIN-CYSTEINE METHYLTRANSFERASE"/>
    <property type="match status" value="1"/>
</dbReference>
<dbReference type="Gene3D" id="1.10.10.10">
    <property type="entry name" value="Winged helix-like DNA-binding domain superfamily/Winged helix DNA-binding domain"/>
    <property type="match status" value="1"/>
</dbReference>
<gene>
    <name evidence="12" type="ORF">BAG01nite_47290</name>
    <name evidence="13" type="ORF">EB820_25230</name>
</gene>
<evidence type="ECO:0000256" key="4">
    <source>
        <dbReference type="ARBA" id="ARBA00022603"/>
    </source>
</evidence>
<dbReference type="FunFam" id="1.10.10.10:FF:000214">
    <property type="entry name" value="Methylated-DNA--protein-cysteine methyltransferase"/>
    <property type="match status" value="1"/>
</dbReference>
<dbReference type="EMBL" id="RHHN01000121">
    <property type="protein sequence ID" value="RNB46200.1"/>
    <property type="molecule type" value="Genomic_DNA"/>
</dbReference>
<dbReference type="NCBIfam" id="TIGR00589">
    <property type="entry name" value="ogt"/>
    <property type="match status" value="1"/>
</dbReference>
<dbReference type="GO" id="GO:0003908">
    <property type="term" value="F:methylated-DNA-[protein]-cysteine S-methyltransferase activity"/>
    <property type="evidence" value="ECO:0007669"/>
    <property type="project" value="UniProtKB-UniRule"/>
</dbReference>
<comment type="caution">
    <text evidence="13">The sequence shown here is derived from an EMBL/GenBank/DDBJ whole genome shotgun (WGS) entry which is preliminary data.</text>
</comment>
<dbReference type="InterPro" id="IPR036388">
    <property type="entry name" value="WH-like_DNA-bd_sf"/>
</dbReference>
<evidence type="ECO:0000313" key="14">
    <source>
        <dbReference type="Proteomes" id="UP000276178"/>
    </source>
</evidence>
<feature type="active site" description="Nucleophile; methyl group acceptor" evidence="9">
    <location>
        <position position="140"/>
    </location>
</feature>
<evidence type="ECO:0000259" key="10">
    <source>
        <dbReference type="Pfam" id="PF01035"/>
    </source>
</evidence>